<dbReference type="GO" id="GO:0033214">
    <property type="term" value="P:siderophore-iron import into cell"/>
    <property type="evidence" value="ECO:0007669"/>
    <property type="project" value="TreeGrafter"/>
</dbReference>
<dbReference type="STRING" id="1219065.VPR01S_05_01170"/>
<feature type="transmembrane region" description="Helical" evidence="9">
    <location>
        <begin position="42"/>
        <end position="63"/>
    </location>
</feature>
<organism evidence="10 11">
    <name type="scientific">Vibrio proteolyticus NBRC 13287</name>
    <dbReference type="NCBI Taxonomy" id="1219065"/>
    <lineage>
        <taxon>Bacteria</taxon>
        <taxon>Pseudomonadati</taxon>
        <taxon>Pseudomonadota</taxon>
        <taxon>Gammaproteobacteria</taxon>
        <taxon>Vibrionales</taxon>
        <taxon>Vibrionaceae</taxon>
        <taxon>Vibrio</taxon>
    </lineage>
</organism>
<name>U3A0I1_VIBPR</name>
<feature type="transmembrane region" description="Helical" evidence="9">
    <location>
        <begin position="224"/>
        <end position="248"/>
    </location>
</feature>
<evidence type="ECO:0000256" key="6">
    <source>
        <dbReference type="ARBA" id="ARBA00022989"/>
    </source>
</evidence>
<evidence type="ECO:0000256" key="5">
    <source>
        <dbReference type="ARBA" id="ARBA00022692"/>
    </source>
</evidence>
<keyword evidence="5 9" id="KW-0812">Transmembrane</keyword>
<keyword evidence="8 9" id="KW-0472">Membrane</keyword>
<dbReference type="CDD" id="cd06550">
    <property type="entry name" value="TM_ABC_iron-siderophores_like"/>
    <property type="match status" value="1"/>
</dbReference>
<feature type="transmembrane region" description="Helical" evidence="9">
    <location>
        <begin position="75"/>
        <end position="98"/>
    </location>
</feature>
<comment type="caution">
    <text evidence="10">The sequence shown here is derived from an EMBL/GenBank/DDBJ whole genome shotgun (WGS) entry which is preliminary data.</text>
</comment>
<evidence type="ECO:0000256" key="9">
    <source>
        <dbReference type="SAM" id="Phobius"/>
    </source>
</evidence>
<dbReference type="Gene3D" id="1.10.3470.10">
    <property type="entry name" value="ABC transporter involved in vitamin B12 uptake, BtuC"/>
    <property type="match status" value="1"/>
</dbReference>
<dbReference type="SUPFAM" id="SSF81345">
    <property type="entry name" value="ABC transporter involved in vitamin B12 uptake, BtuC"/>
    <property type="match status" value="1"/>
</dbReference>
<dbReference type="InterPro" id="IPR000522">
    <property type="entry name" value="ABC_transptr_permease_BtuC"/>
</dbReference>
<dbReference type="GO" id="GO:0005886">
    <property type="term" value="C:plasma membrane"/>
    <property type="evidence" value="ECO:0007669"/>
    <property type="project" value="UniProtKB-SubCell"/>
</dbReference>
<proteinExistence type="inferred from homology"/>
<dbReference type="EMBL" id="BATJ01000005">
    <property type="protein sequence ID" value="GAD66822.1"/>
    <property type="molecule type" value="Genomic_DNA"/>
</dbReference>
<keyword evidence="7" id="KW-0408">Iron</keyword>
<feature type="transmembrane region" description="Helical" evidence="9">
    <location>
        <begin position="260"/>
        <end position="280"/>
    </location>
</feature>
<evidence type="ECO:0000256" key="3">
    <source>
        <dbReference type="ARBA" id="ARBA00022448"/>
    </source>
</evidence>
<evidence type="ECO:0000256" key="2">
    <source>
        <dbReference type="ARBA" id="ARBA00007935"/>
    </source>
</evidence>
<feature type="transmembrane region" description="Helical" evidence="9">
    <location>
        <begin position="287"/>
        <end position="311"/>
    </location>
</feature>
<keyword evidence="4" id="KW-1003">Cell membrane</keyword>
<dbReference type="eggNOG" id="COG4605">
    <property type="taxonomic scope" value="Bacteria"/>
</dbReference>
<keyword evidence="6 9" id="KW-1133">Transmembrane helix</keyword>
<dbReference type="RefSeq" id="WP_021704800.1">
    <property type="nucleotide sequence ID" value="NZ_BATJ01000005.1"/>
</dbReference>
<keyword evidence="3" id="KW-0813">Transport</keyword>
<evidence type="ECO:0000313" key="10">
    <source>
        <dbReference type="EMBL" id="GAD66822.1"/>
    </source>
</evidence>
<evidence type="ECO:0000256" key="4">
    <source>
        <dbReference type="ARBA" id="ARBA00022475"/>
    </source>
</evidence>
<dbReference type="FunFam" id="1.10.3470.10:FF:000004">
    <property type="entry name" value="Iron compound ABC transporter, permease"/>
    <property type="match status" value="1"/>
</dbReference>
<reference evidence="10 11" key="1">
    <citation type="submission" date="2013-09" db="EMBL/GenBank/DDBJ databases">
        <title>Whole genome shotgun sequence of Vibrio proteolyticus NBRC 13287.</title>
        <authorList>
            <person name="Isaki S."/>
            <person name="Hosoyama A."/>
            <person name="Numata M."/>
            <person name="Hashimoto M."/>
            <person name="Hosoyama Y."/>
            <person name="Tsuchikane K."/>
            <person name="Noguchi M."/>
            <person name="Hirakata S."/>
            <person name="Ichikawa N."/>
            <person name="Ohji S."/>
            <person name="Yamazoe A."/>
            <person name="Fujita N."/>
        </authorList>
    </citation>
    <scope>NUCLEOTIDE SEQUENCE [LARGE SCALE GENOMIC DNA]</scope>
    <source>
        <strain evidence="10 11">NBRC 13287</strain>
    </source>
</reference>
<feature type="transmembrane region" description="Helical" evidence="9">
    <location>
        <begin position="104"/>
        <end position="123"/>
    </location>
</feature>
<dbReference type="GO" id="GO:0022857">
    <property type="term" value="F:transmembrane transporter activity"/>
    <property type="evidence" value="ECO:0007669"/>
    <property type="project" value="InterPro"/>
</dbReference>
<gene>
    <name evidence="10" type="ORF">VPR01S_05_01170</name>
</gene>
<sequence length="316" mass="35022">MQDKYKLIGLLAIALVFATLFVAIGLNADNYQYFLSRRVPKVLAMVLAGTAIALSSMAFQTITNNRILTPSIMGFDALYLFTQVLVVATFGGMSAYALNAYLNFGLSVAMMLGFSLVLFWFYFQKQQRNLIALLLLGVILGQLFSNISSFFIMLMDPNDFASVQANMFASFNNVKVDLVYLCMPILVVVSGLLYRMHRTLDVFWLDKDNAVSLGVDVEGTTKRVLMLSAILIAVSTALVGPIMFFGLLVTNLTREFFNAFQHRVLLVGCSMLSVAALLSGQWIVENLFAFSTTLSVVINFIGGVYFLSMLIRNKIL</sequence>
<dbReference type="InterPro" id="IPR037294">
    <property type="entry name" value="ABC_BtuC-like"/>
</dbReference>
<feature type="transmembrane region" description="Helical" evidence="9">
    <location>
        <begin position="7"/>
        <end position="26"/>
    </location>
</feature>
<dbReference type="PANTHER" id="PTHR30472:SF19">
    <property type="entry name" value="PETROBACTIN IMPORT SYSTEM PERMEASE PROTEIN YCLO"/>
    <property type="match status" value="1"/>
</dbReference>
<evidence type="ECO:0000256" key="8">
    <source>
        <dbReference type="ARBA" id="ARBA00023136"/>
    </source>
</evidence>
<evidence type="ECO:0000256" key="7">
    <source>
        <dbReference type="ARBA" id="ARBA00023004"/>
    </source>
</evidence>
<dbReference type="PANTHER" id="PTHR30472">
    <property type="entry name" value="FERRIC ENTEROBACTIN TRANSPORT SYSTEM PERMEASE PROTEIN"/>
    <property type="match status" value="1"/>
</dbReference>
<evidence type="ECO:0000256" key="1">
    <source>
        <dbReference type="ARBA" id="ARBA00004651"/>
    </source>
</evidence>
<dbReference type="Pfam" id="PF01032">
    <property type="entry name" value="FecCD"/>
    <property type="match status" value="1"/>
</dbReference>
<protein>
    <submittedName>
        <fullName evidence="10">Putative ABC transporter permease protein</fullName>
    </submittedName>
</protein>
<feature type="transmembrane region" description="Helical" evidence="9">
    <location>
        <begin position="130"/>
        <end position="154"/>
    </location>
</feature>
<dbReference type="AlphaFoldDB" id="U3A0I1"/>
<keyword evidence="11" id="KW-1185">Reference proteome</keyword>
<accession>U3A0I1</accession>
<comment type="similarity">
    <text evidence="2">Belongs to the binding-protein-dependent transport system permease family. FecCD subfamily.</text>
</comment>
<comment type="subcellular location">
    <subcellularLocation>
        <location evidence="1">Cell membrane</location>
        <topology evidence="1">Multi-pass membrane protein</topology>
    </subcellularLocation>
</comment>
<evidence type="ECO:0000313" key="11">
    <source>
        <dbReference type="Proteomes" id="UP000016570"/>
    </source>
</evidence>
<dbReference type="Proteomes" id="UP000016570">
    <property type="component" value="Unassembled WGS sequence"/>
</dbReference>